<name>A0A505D646_9ACTN</name>
<feature type="non-terminal residue" evidence="4">
    <location>
        <position position="258"/>
    </location>
</feature>
<dbReference type="CDD" id="cd08952">
    <property type="entry name" value="KR_1_SDR_x"/>
    <property type="match status" value="1"/>
</dbReference>
<dbReference type="Gene3D" id="3.40.50.720">
    <property type="entry name" value="NAD(P)-binding Rossmann-like Domain"/>
    <property type="match status" value="1"/>
</dbReference>
<evidence type="ECO:0000259" key="3">
    <source>
        <dbReference type="SMART" id="SM00822"/>
    </source>
</evidence>
<dbReference type="EMBL" id="VCHX02000208">
    <property type="protein sequence ID" value="TPQ17712.1"/>
    <property type="molecule type" value="Genomic_DNA"/>
</dbReference>
<evidence type="ECO:0000313" key="4">
    <source>
        <dbReference type="EMBL" id="TPQ17712.1"/>
    </source>
</evidence>
<dbReference type="InterPro" id="IPR036291">
    <property type="entry name" value="NAD(P)-bd_dom_sf"/>
</dbReference>
<dbReference type="GO" id="GO:0006633">
    <property type="term" value="P:fatty acid biosynthetic process"/>
    <property type="evidence" value="ECO:0007669"/>
    <property type="project" value="TreeGrafter"/>
</dbReference>
<dbReference type="InterPro" id="IPR057326">
    <property type="entry name" value="KR_dom"/>
</dbReference>
<dbReference type="Proteomes" id="UP000317378">
    <property type="component" value="Unassembled WGS sequence"/>
</dbReference>
<keyword evidence="1" id="KW-0808">Transferase</keyword>
<dbReference type="GO" id="GO:0004312">
    <property type="term" value="F:fatty acid synthase activity"/>
    <property type="evidence" value="ECO:0007669"/>
    <property type="project" value="TreeGrafter"/>
</dbReference>
<dbReference type="AlphaFoldDB" id="A0A505D646"/>
<evidence type="ECO:0000256" key="2">
    <source>
        <dbReference type="ARBA" id="ARBA00023268"/>
    </source>
</evidence>
<sequence length="258" mass="26838">VGQSGVWGLGRVAALEFPERWGGLVDLPSRVDGRTLSLLAGILAGSGEDQVALRGSRILARRLHHAAPADHGTHRTESWRADGLRVLVTGGTGALGARLARRLAEQGAAELVLTSRRGPDAPGAHELTDELETLGAQAVVEACDVADRDAVADLLARHPIDAVFHAAGVLDDDPISDLTPDRVARVLAGKAAGAAHLDELTRDRELSAFVVFSSIAGVWGSGGQAAYAAANAQLDALIENRRTQGLTGTALAWGPWDG</sequence>
<feature type="domain" description="Ketoreductase" evidence="3">
    <location>
        <begin position="84"/>
        <end position="258"/>
    </location>
</feature>
<dbReference type="PANTHER" id="PTHR43775">
    <property type="entry name" value="FATTY ACID SYNTHASE"/>
    <property type="match status" value="1"/>
</dbReference>
<dbReference type="InterPro" id="IPR013968">
    <property type="entry name" value="PKS_KR"/>
</dbReference>
<dbReference type="Pfam" id="PF08659">
    <property type="entry name" value="KR"/>
    <property type="match status" value="1"/>
</dbReference>
<keyword evidence="2" id="KW-0511">Multifunctional enzyme</keyword>
<evidence type="ECO:0000256" key="1">
    <source>
        <dbReference type="ARBA" id="ARBA00022679"/>
    </source>
</evidence>
<protein>
    <submittedName>
        <fullName evidence="4">SDR family NAD(P)-dependent oxidoreductase</fullName>
    </submittedName>
</protein>
<dbReference type="RefSeq" id="WP_119104587.1">
    <property type="nucleotide sequence ID" value="NZ_QXMJ01000208.1"/>
</dbReference>
<reference evidence="4 5" key="1">
    <citation type="submission" date="2019-06" db="EMBL/GenBank/DDBJ databases">
        <title>Streptomyces sporangiiformans sp. nov., a novel actinomycete isolated from soil in Mount Song.</title>
        <authorList>
            <person name="Han L."/>
        </authorList>
    </citation>
    <scope>NUCLEOTIDE SEQUENCE [LARGE SCALE GENOMIC DNA]</scope>
    <source>
        <strain evidence="4 5">NEAU-SSA 1</strain>
    </source>
</reference>
<evidence type="ECO:0000313" key="5">
    <source>
        <dbReference type="Proteomes" id="UP000317378"/>
    </source>
</evidence>
<organism evidence="4 5">
    <name type="scientific">Streptomyces sporangiiformans</name>
    <dbReference type="NCBI Taxonomy" id="2315329"/>
    <lineage>
        <taxon>Bacteria</taxon>
        <taxon>Bacillati</taxon>
        <taxon>Actinomycetota</taxon>
        <taxon>Actinomycetes</taxon>
        <taxon>Kitasatosporales</taxon>
        <taxon>Streptomycetaceae</taxon>
        <taxon>Streptomyces</taxon>
    </lineage>
</organism>
<gene>
    <name evidence="4" type="ORF">FGD71_034920</name>
</gene>
<dbReference type="SMART" id="SM00822">
    <property type="entry name" value="PKS_KR"/>
    <property type="match status" value="1"/>
</dbReference>
<accession>A0A505D646</accession>
<dbReference type="SUPFAM" id="SSF51735">
    <property type="entry name" value="NAD(P)-binding Rossmann-fold domains"/>
    <property type="match status" value="2"/>
</dbReference>
<dbReference type="InterPro" id="IPR050091">
    <property type="entry name" value="PKS_NRPS_Biosynth_Enz"/>
</dbReference>
<comment type="caution">
    <text evidence="4">The sequence shown here is derived from an EMBL/GenBank/DDBJ whole genome shotgun (WGS) entry which is preliminary data.</text>
</comment>
<feature type="non-terminal residue" evidence="4">
    <location>
        <position position="1"/>
    </location>
</feature>
<proteinExistence type="predicted"/>
<dbReference type="OrthoDB" id="9778690at2"/>
<dbReference type="PANTHER" id="PTHR43775:SF51">
    <property type="entry name" value="INACTIVE PHENOLPHTHIOCEROL SYNTHESIS POLYKETIDE SYNTHASE TYPE I PKS1-RELATED"/>
    <property type="match status" value="1"/>
</dbReference>
<keyword evidence="5" id="KW-1185">Reference proteome</keyword>